<keyword evidence="3" id="KW-1185">Reference proteome</keyword>
<feature type="transmembrane region" description="Helical" evidence="1">
    <location>
        <begin position="6"/>
        <end position="25"/>
    </location>
</feature>
<accession>A0A194XL82</accession>
<dbReference type="Proteomes" id="UP000070700">
    <property type="component" value="Unassembled WGS sequence"/>
</dbReference>
<protein>
    <submittedName>
        <fullName evidence="2">Uncharacterized protein</fullName>
    </submittedName>
</protein>
<evidence type="ECO:0000313" key="2">
    <source>
        <dbReference type="EMBL" id="KUJ20995.1"/>
    </source>
</evidence>
<gene>
    <name evidence="2" type="ORF">LY89DRAFT_422252</name>
</gene>
<dbReference type="GeneID" id="28817143"/>
<keyword evidence="1" id="KW-0812">Transmembrane</keyword>
<dbReference type="EMBL" id="KQ947408">
    <property type="protein sequence ID" value="KUJ20995.1"/>
    <property type="molecule type" value="Genomic_DNA"/>
</dbReference>
<keyword evidence="1" id="KW-1133">Transmembrane helix</keyword>
<keyword evidence="1" id="KW-0472">Membrane</keyword>
<evidence type="ECO:0000313" key="3">
    <source>
        <dbReference type="Proteomes" id="UP000070700"/>
    </source>
</evidence>
<proteinExistence type="predicted"/>
<reference evidence="2 3" key="1">
    <citation type="submission" date="2015-10" db="EMBL/GenBank/DDBJ databases">
        <title>Full genome of DAOMC 229536 Phialocephala scopiformis, a fungal endophyte of spruce producing the potent anti-insectan compound rugulosin.</title>
        <authorList>
            <consortium name="DOE Joint Genome Institute"/>
            <person name="Walker A.K."/>
            <person name="Frasz S.L."/>
            <person name="Seifert K.A."/>
            <person name="Miller J.D."/>
            <person name="Mondo S.J."/>
            <person name="Labutti K."/>
            <person name="Lipzen A."/>
            <person name="Dockter R."/>
            <person name="Kennedy M."/>
            <person name="Grigoriev I.V."/>
            <person name="Spatafora J.W."/>
        </authorList>
    </citation>
    <scope>NUCLEOTIDE SEQUENCE [LARGE SCALE GENOMIC DNA]</scope>
    <source>
        <strain evidence="2 3">CBS 120377</strain>
    </source>
</reference>
<dbReference type="KEGG" id="psco:LY89DRAFT_422252"/>
<name>A0A194XL82_MOLSC</name>
<sequence length="89" mass="9813">MWNNHLLPSVLSRLLSFVPALYFEIPKASLILVIRKWKSKDPSTLAHYCVTTLLNALTITTGSLFTLHSSPDATIMGTNERGVAACKLI</sequence>
<feature type="transmembrane region" description="Helical" evidence="1">
    <location>
        <begin position="45"/>
        <end position="67"/>
    </location>
</feature>
<dbReference type="AlphaFoldDB" id="A0A194XL82"/>
<evidence type="ECO:0000256" key="1">
    <source>
        <dbReference type="SAM" id="Phobius"/>
    </source>
</evidence>
<dbReference type="InParanoid" id="A0A194XL82"/>
<organism evidence="2 3">
    <name type="scientific">Mollisia scopiformis</name>
    <name type="common">Conifer needle endophyte fungus</name>
    <name type="synonym">Phialocephala scopiformis</name>
    <dbReference type="NCBI Taxonomy" id="149040"/>
    <lineage>
        <taxon>Eukaryota</taxon>
        <taxon>Fungi</taxon>
        <taxon>Dikarya</taxon>
        <taxon>Ascomycota</taxon>
        <taxon>Pezizomycotina</taxon>
        <taxon>Leotiomycetes</taxon>
        <taxon>Helotiales</taxon>
        <taxon>Mollisiaceae</taxon>
        <taxon>Mollisia</taxon>
    </lineage>
</organism>
<dbReference type="RefSeq" id="XP_018075350.1">
    <property type="nucleotide sequence ID" value="XM_018207417.1"/>
</dbReference>